<keyword evidence="4" id="KW-0479">Metal-binding</keyword>
<proteinExistence type="inferred from homology"/>
<accession>L7VR73</accession>
<evidence type="ECO:0000256" key="6">
    <source>
        <dbReference type="ARBA" id="ARBA00023274"/>
    </source>
</evidence>
<dbReference type="GO" id="GO:0005737">
    <property type="term" value="C:cytoplasm"/>
    <property type="evidence" value="ECO:0007669"/>
    <property type="project" value="UniProtKB-SubCell"/>
</dbReference>
<dbReference type="EMBL" id="JX649873">
    <property type="protein sequence ID" value="AGC71452.1"/>
    <property type="molecule type" value="Genomic_DNA"/>
</dbReference>
<evidence type="ECO:0000256" key="4">
    <source>
        <dbReference type="ARBA" id="ARBA00022723"/>
    </source>
</evidence>
<dbReference type="Pfam" id="PF25045">
    <property type="entry name" value="vWA_Ro60"/>
    <property type="match status" value="1"/>
</dbReference>
<protein>
    <submittedName>
        <fullName evidence="9">60 kDa SS-A/Ro ribonucleoprotein-like protein</fullName>
    </submittedName>
</protein>
<evidence type="ECO:0000313" key="9">
    <source>
        <dbReference type="EMBL" id="AGC71452.1"/>
    </source>
</evidence>
<evidence type="ECO:0000256" key="5">
    <source>
        <dbReference type="ARBA" id="ARBA00022884"/>
    </source>
</evidence>
<organism evidence="9">
    <name type="scientific">uncultured bacterium A1Q1_fos_91</name>
    <dbReference type="NCBI Taxonomy" id="1256591"/>
    <lineage>
        <taxon>Bacteria</taxon>
        <taxon>environmental samples</taxon>
    </lineage>
</organism>
<evidence type="ECO:0000256" key="1">
    <source>
        <dbReference type="ARBA" id="ARBA00004496"/>
    </source>
</evidence>
<dbReference type="PANTHER" id="PTHR14202">
    <property type="entry name" value="60 KDA RIBONUCLEOPROTEIN SSA/RO"/>
    <property type="match status" value="1"/>
</dbReference>
<dbReference type="InterPro" id="IPR008858">
    <property type="entry name" value="TROVE_dom"/>
</dbReference>
<dbReference type="AlphaFoldDB" id="L7VR73"/>
<dbReference type="GO" id="GO:1990904">
    <property type="term" value="C:ribonucleoprotein complex"/>
    <property type="evidence" value="ECO:0007669"/>
    <property type="project" value="UniProtKB-KW"/>
</dbReference>
<dbReference type="InterPro" id="IPR037214">
    <property type="entry name" value="TROVE_dom_sf"/>
</dbReference>
<dbReference type="SUPFAM" id="SSF140864">
    <property type="entry name" value="TROVE domain-like"/>
    <property type="match status" value="1"/>
</dbReference>
<dbReference type="PANTHER" id="PTHR14202:SF0">
    <property type="entry name" value="RNA-BINDING PROTEIN RO60"/>
    <property type="match status" value="1"/>
</dbReference>
<sequence>MTRYAKYFKHGSTPQSQPASPKQARNAAGGYAFVVSPWTRLERFLILGAEGGTYYASEQKLVLANARGVAACLDQDGLRAVAMIVAISEAGRAPKQSPAIFALAMACAHPDDVTRTAALAALPRVCRTGAQLFEFLTTVQELRGWGRALRKAVCRWYMSKTPDALAYQVVKYRQRAGFTHRDALRLAGGAVGPRSLEQDAVLRYLTTGPNGFGARAVVRSGKTTHYDAIPVEALPRLVLAFEELQAETDEARAAQLITDHGLTHEMVPTTLHGSPLVWRALLEQMPMTAMLRNLGRLTTLGVLAQGSEATRLVVSRLHDVTRLAKARVHPLSVLVALNTYRMGHGVRGGKQWKPVPQVVAALESAFDLTFGVIPATKARMLFALDVSGSMSCGQVAGMTGITPRVGSAAMAMATMRAERDWMVMGFSHELVPVPLHPRMSLEQVIHTVSSVPMGGTDCALPMLWAARTRTKVDAFVVYTDNETWFGKVHPHQALDQYRQKLGIAAKLIVVGMTATKFSIADPDDPSMLDVVGFDTAAPRVMADFITG</sequence>
<evidence type="ECO:0000256" key="2">
    <source>
        <dbReference type="ARBA" id="ARBA00007814"/>
    </source>
</evidence>
<evidence type="ECO:0000256" key="7">
    <source>
        <dbReference type="SAM" id="MobiDB-lite"/>
    </source>
</evidence>
<feature type="domain" description="TROVE" evidence="8">
    <location>
        <begin position="24"/>
        <end position="378"/>
    </location>
</feature>
<dbReference type="InterPro" id="IPR056800">
    <property type="entry name" value="vWA_Ro60"/>
</dbReference>
<feature type="region of interest" description="Disordered" evidence="7">
    <location>
        <begin position="1"/>
        <end position="23"/>
    </location>
</feature>
<evidence type="ECO:0000256" key="3">
    <source>
        <dbReference type="ARBA" id="ARBA00022490"/>
    </source>
</evidence>
<reference evidence="9" key="1">
    <citation type="submission" date="2012-09" db="EMBL/GenBank/DDBJ databases">
        <title>Metagenomic Characterization of a Microbial Community in Wastewater Detects High Levels of Antibiotic Resistance.</title>
        <authorList>
            <person name="Abrams M."/>
            <person name="Caldwell A."/>
            <person name="Vandaei E."/>
            <person name="Lee W."/>
            <person name="Perrott J."/>
            <person name="Khan S.Y."/>
            <person name="Ta J."/>
            <person name="Romero D."/>
            <person name="Nguyen V."/>
            <person name="Pourmand N."/>
            <person name="Ouverney C.C."/>
        </authorList>
    </citation>
    <scope>NUCLEOTIDE SEQUENCE</scope>
</reference>
<dbReference type="GO" id="GO:0046872">
    <property type="term" value="F:metal ion binding"/>
    <property type="evidence" value="ECO:0007669"/>
    <property type="project" value="UniProtKB-KW"/>
</dbReference>
<dbReference type="InterPro" id="IPR040322">
    <property type="entry name" value="TROVE2"/>
</dbReference>
<comment type="subcellular location">
    <subcellularLocation>
        <location evidence="1">Cytoplasm</location>
    </subcellularLocation>
</comment>
<comment type="similarity">
    <text evidence="2">Belongs to the Ro 60 kDa family.</text>
</comment>
<dbReference type="InterPro" id="IPR036465">
    <property type="entry name" value="vWFA_dom_sf"/>
</dbReference>
<dbReference type="PROSITE" id="PS50988">
    <property type="entry name" value="TROVE"/>
    <property type="match status" value="1"/>
</dbReference>
<dbReference type="Gene3D" id="3.40.50.410">
    <property type="entry name" value="von Willebrand factor, type A domain"/>
    <property type="match status" value="2"/>
</dbReference>
<dbReference type="GO" id="GO:0003723">
    <property type="term" value="F:RNA binding"/>
    <property type="evidence" value="ECO:0007669"/>
    <property type="project" value="UniProtKB-KW"/>
</dbReference>
<dbReference type="SUPFAM" id="SSF53300">
    <property type="entry name" value="vWA-like"/>
    <property type="match status" value="1"/>
</dbReference>
<keyword evidence="3" id="KW-0963">Cytoplasm</keyword>
<name>L7VR73_9BACT</name>
<keyword evidence="5" id="KW-0694">RNA-binding</keyword>
<keyword evidence="6 9" id="KW-0687">Ribonucleoprotein</keyword>
<evidence type="ECO:0000259" key="8">
    <source>
        <dbReference type="PROSITE" id="PS50988"/>
    </source>
</evidence>
<dbReference type="Pfam" id="PF05731">
    <property type="entry name" value="TROVE"/>
    <property type="match status" value="1"/>
</dbReference>